<dbReference type="EMBL" id="LXWF01000041">
    <property type="protein sequence ID" value="ORC15954.1"/>
    <property type="molecule type" value="Genomic_DNA"/>
</dbReference>
<feature type="transmembrane region" description="Helical" evidence="2">
    <location>
        <begin position="50"/>
        <end position="67"/>
    </location>
</feature>
<gene>
    <name evidence="3" type="ORF">A7979_04880</name>
</gene>
<name>A0A1Y1RN12_9MICC</name>
<accession>A0A1Y1RN12</accession>
<feature type="region of interest" description="Disordered" evidence="1">
    <location>
        <begin position="1"/>
        <end position="32"/>
    </location>
</feature>
<evidence type="ECO:0000256" key="2">
    <source>
        <dbReference type="SAM" id="Phobius"/>
    </source>
</evidence>
<comment type="caution">
    <text evidence="3">The sequence shown here is derived from an EMBL/GenBank/DDBJ whole genome shotgun (WGS) entry which is preliminary data.</text>
</comment>
<keyword evidence="2" id="KW-0812">Transmembrane</keyword>
<keyword evidence="2" id="KW-1133">Transmembrane helix</keyword>
<dbReference type="Proteomes" id="UP000192359">
    <property type="component" value="Unassembled WGS sequence"/>
</dbReference>
<dbReference type="AlphaFoldDB" id="A0A1Y1RN12"/>
<sequence>MGGREFDQDRAGADQGAAQETSGGSDVDKLSHGKKNKYNQKEIAKFNRRASNVVIFVFFLIIGYYIFDLNFYRTIDCTVTSAEAVSGGGGVRTSSSRQSINTETEECGLLVFVEIQNEGFATAQDLADELNRHQGEKLRFRVGYLRLGHYEARAVELEGHPIRD</sequence>
<organism evidence="3 4">
    <name type="scientific">Rothia nasimurium</name>
    <dbReference type="NCBI Taxonomy" id="85336"/>
    <lineage>
        <taxon>Bacteria</taxon>
        <taxon>Bacillati</taxon>
        <taxon>Actinomycetota</taxon>
        <taxon>Actinomycetes</taxon>
        <taxon>Micrococcales</taxon>
        <taxon>Micrococcaceae</taxon>
        <taxon>Rothia</taxon>
    </lineage>
</organism>
<keyword evidence="2" id="KW-0472">Membrane</keyword>
<evidence type="ECO:0000313" key="4">
    <source>
        <dbReference type="Proteomes" id="UP000192359"/>
    </source>
</evidence>
<reference evidence="3 4" key="1">
    <citation type="submission" date="2016-05" db="EMBL/GenBank/DDBJ databases">
        <title>Draft genome sequence of a porcine commensal Rothia nasimurium.</title>
        <authorList>
            <person name="Gaiser R.A."/>
            <person name="Van Baarlen P."/>
            <person name="Wells J.M."/>
        </authorList>
    </citation>
    <scope>NUCLEOTIDE SEQUENCE [LARGE SCALE GENOMIC DNA]</scope>
    <source>
        <strain evidence="3 4">PT-32</strain>
    </source>
</reference>
<proteinExistence type="predicted"/>
<evidence type="ECO:0000313" key="3">
    <source>
        <dbReference type="EMBL" id="ORC15954.1"/>
    </source>
</evidence>
<protein>
    <submittedName>
        <fullName evidence="3">Uncharacterized protein</fullName>
    </submittedName>
</protein>
<feature type="compositionally biased region" description="Basic and acidic residues" evidence="1">
    <location>
        <begin position="1"/>
        <end position="12"/>
    </location>
</feature>
<evidence type="ECO:0000256" key="1">
    <source>
        <dbReference type="SAM" id="MobiDB-lite"/>
    </source>
</evidence>
<keyword evidence="4" id="KW-1185">Reference proteome</keyword>